<protein>
    <submittedName>
        <fullName evidence="2">Uncharacterized protein</fullName>
    </submittedName>
</protein>
<accession>A0A6J5RSS4</accession>
<feature type="compositionally biased region" description="Polar residues" evidence="1">
    <location>
        <begin position="143"/>
        <end position="152"/>
    </location>
</feature>
<reference evidence="2" key="1">
    <citation type="submission" date="2020-05" db="EMBL/GenBank/DDBJ databases">
        <authorList>
            <person name="Chiriac C."/>
            <person name="Salcher M."/>
            <person name="Ghai R."/>
            <person name="Kavagutti S V."/>
        </authorList>
    </citation>
    <scope>NUCLEOTIDE SEQUENCE</scope>
</reference>
<gene>
    <name evidence="2" type="ORF">UFOVP1290_161</name>
</gene>
<evidence type="ECO:0000313" key="2">
    <source>
        <dbReference type="EMBL" id="CAB4196641.1"/>
    </source>
</evidence>
<proteinExistence type="predicted"/>
<dbReference type="EMBL" id="LR797252">
    <property type="protein sequence ID" value="CAB4196641.1"/>
    <property type="molecule type" value="Genomic_DNA"/>
</dbReference>
<sequence>MKSVLRYLGSVYTSPIPCEWNIAEDGSVECSPIAQCDDEDLDEDLDDESKIHAQTIEGLLAEASKYQTKMELVQESVLSYLSNGPKRSQDVIEYLVEKHSVSEGSAKRYAYKCVGIEKRYGMWMLRQQLQLPIPEKADETPRTNEQGQESDS</sequence>
<evidence type="ECO:0000256" key="1">
    <source>
        <dbReference type="SAM" id="MobiDB-lite"/>
    </source>
</evidence>
<feature type="region of interest" description="Disordered" evidence="1">
    <location>
        <begin position="132"/>
        <end position="152"/>
    </location>
</feature>
<organism evidence="2">
    <name type="scientific">uncultured Caudovirales phage</name>
    <dbReference type="NCBI Taxonomy" id="2100421"/>
    <lineage>
        <taxon>Viruses</taxon>
        <taxon>Duplodnaviria</taxon>
        <taxon>Heunggongvirae</taxon>
        <taxon>Uroviricota</taxon>
        <taxon>Caudoviricetes</taxon>
        <taxon>Peduoviridae</taxon>
        <taxon>Maltschvirus</taxon>
        <taxon>Maltschvirus maltsch</taxon>
    </lineage>
</organism>
<name>A0A6J5RSS4_9CAUD</name>